<dbReference type="PROSITE" id="PS51352">
    <property type="entry name" value="THIOREDOXIN_2"/>
    <property type="match status" value="1"/>
</dbReference>
<dbReference type="SUPFAM" id="SSF52833">
    <property type="entry name" value="Thioredoxin-like"/>
    <property type="match status" value="1"/>
</dbReference>
<evidence type="ECO:0000256" key="4">
    <source>
        <dbReference type="ARBA" id="ARBA00022559"/>
    </source>
</evidence>
<protein>
    <recommendedName>
        <fullName evidence="3">thioredoxin-dependent peroxiredoxin</fullName>
        <ecNumber evidence="3">1.11.1.24</ecNumber>
    </recommendedName>
    <alternativeName>
        <fullName evidence="9">Thioredoxin peroxidase</fullName>
    </alternativeName>
    <alternativeName>
        <fullName evidence="11">Thioredoxin-dependent peroxiredoxin Bcp</fullName>
    </alternativeName>
</protein>
<feature type="domain" description="Thioredoxin" evidence="14">
    <location>
        <begin position="4"/>
        <end position="154"/>
    </location>
</feature>
<comment type="subunit">
    <text evidence="2">Monomer.</text>
</comment>
<keyword evidence="8" id="KW-0676">Redox-active center</keyword>
<evidence type="ECO:0000256" key="1">
    <source>
        <dbReference type="ARBA" id="ARBA00003330"/>
    </source>
</evidence>
<dbReference type="EMBL" id="NVUS01000018">
    <property type="protein sequence ID" value="PCI98938.1"/>
    <property type="molecule type" value="Genomic_DNA"/>
</dbReference>
<feature type="active site" description="Cysteine sulfenic acid (-SOH) intermediate; for peroxidase activity" evidence="13">
    <location>
        <position position="46"/>
    </location>
</feature>
<reference key="1">
    <citation type="submission" date="2017-08" db="EMBL/GenBank/DDBJ databases">
        <title>A dynamic microbial community with high functional redundancy inhabits the cold, oxic subseafloor aquifer.</title>
        <authorList>
            <person name="Tully B.J."/>
            <person name="Wheat C.G."/>
            <person name="Glazer B.T."/>
            <person name="Huber J.A."/>
        </authorList>
    </citation>
    <scope>NUCLEOTIDE SEQUENCE [LARGE SCALE GENOMIC DNA]</scope>
</reference>
<dbReference type="AlphaFoldDB" id="A0A2A4YVR0"/>
<organism evidence="15">
    <name type="scientific">OCS116 cluster bacterium</name>
    <dbReference type="NCBI Taxonomy" id="2030921"/>
    <lineage>
        <taxon>Bacteria</taxon>
        <taxon>Pseudomonadati</taxon>
        <taxon>Pseudomonadota</taxon>
        <taxon>Alphaproteobacteria</taxon>
        <taxon>OCS116 cluster</taxon>
    </lineage>
</organism>
<comment type="catalytic activity">
    <reaction evidence="12">
        <text>a hydroperoxide + [thioredoxin]-dithiol = an alcohol + [thioredoxin]-disulfide + H2O</text>
        <dbReference type="Rhea" id="RHEA:62620"/>
        <dbReference type="Rhea" id="RHEA-COMP:10698"/>
        <dbReference type="Rhea" id="RHEA-COMP:10700"/>
        <dbReference type="ChEBI" id="CHEBI:15377"/>
        <dbReference type="ChEBI" id="CHEBI:29950"/>
        <dbReference type="ChEBI" id="CHEBI:30879"/>
        <dbReference type="ChEBI" id="CHEBI:35924"/>
        <dbReference type="ChEBI" id="CHEBI:50058"/>
        <dbReference type="EC" id="1.11.1.24"/>
    </reaction>
</comment>
<dbReference type="InterPro" id="IPR024706">
    <property type="entry name" value="Peroxiredoxin_AhpC-typ"/>
</dbReference>
<dbReference type="NCBIfam" id="NF006960">
    <property type="entry name" value="PRK09437.1"/>
    <property type="match status" value="1"/>
</dbReference>
<evidence type="ECO:0000256" key="7">
    <source>
        <dbReference type="ARBA" id="ARBA00023157"/>
    </source>
</evidence>
<dbReference type="InterPro" id="IPR013766">
    <property type="entry name" value="Thioredoxin_domain"/>
</dbReference>
<keyword evidence="5" id="KW-0049">Antioxidant</keyword>
<evidence type="ECO:0000313" key="15">
    <source>
        <dbReference type="EMBL" id="PCI98938.1"/>
    </source>
</evidence>
<evidence type="ECO:0000256" key="8">
    <source>
        <dbReference type="ARBA" id="ARBA00023284"/>
    </source>
</evidence>
<dbReference type="PIRSF" id="PIRSF000239">
    <property type="entry name" value="AHPC"/>
    <property type="match status" value="1"/>
</dbReference>
<evidence type="ECO:0000256" key="9">
    <source>
        <dbReference type="ARBA" id="ARBA00032824"/>
    </source>
</evidence>
<dbReference type="Pfam" id="PF00578">
    <property type="entry name" value="AhpC-TSA"/>
    <property type="match status" value="1"/>
</dbReference>
<evidence type="ECO:0000256" key="3">
    <source>
        <dbReference type="ARBA" id="ARBA00013017"/>
    </source>
</evidence>
<dbReference type="InterPro" id="IPR050924">
    <property type="entry name" value="Peroxiredoxin_BCP/PrxQ"/>
</dbReference>
<dbReference type="FunFam" id="3.40.30.10:FF:000007">
    <property type="entry name" value="Thioredoxin-dependent thiol peroxidase"/>
    <property type="match status" value="1"/>
</dbReference>
<comment type="function">
    <text evidence="1">Thiol-specific peroxidase that catalyzes the reduction of hydrogen peroxide and organic hydroperoxides to water and alcohols, respectively. Plays a role in cell protection against oxidative stress by detoxifying peroxides and as sensor of hydrogen peroxide-mediated signaling events.</text>
</comment>
<comment type="similarity">
    <text evidence="10">Belongs to the peroxiredoxin family. BCP/PrxQ subfamily.</text>
</comment>
<evidence type="ECO:0000256" key="12">
    <source>
        <dbReference type="ARBA" id="ARBA00049091"/>
    </source>
</evidence>
<dbReference type="GO" id="GO:0034599">
    <property type="term" value="P:cellular response to oxidative stress"/>
    <property type="evidence" value="ECO:0007669"/>
    <property type="project" value="TreeGrafter"/>
</dbReference>
<proteinExistence type="inferred from homology"/>
<dbReference type="CDD" id="cd03017">
    <property type="entry name" value="PRX_BCP"/>
    <property type="match status" value="1"/>
</dbReference>
<evidence type="ECO:0000256" key="11">
    <source>
        <dbReference type="ARBA" id="ARBA00042639"/>
    </source>
</evidence>
<sequence length="154" mass="17112">MSELQVGAEAPDFTLATDTAGDINLSDYKGQKVILFFYPKDDTPGCTIESNEFSDLNDKFKAKNCVVIGVSPDNVASHAKFRNKYGLNVLLASDESHDILSTYGVWQQKKNFGKEYMGIVRTTYLIDETGVIAQIWNKVKVKDHVQIVLDSLSA</sequence>
<accession>A0A2A4YVR0</accession>
<keyword evidence="7" id="KW-1015">Disulfide bond</keyword>
<evidence type="ECO:0000256" key="5">
    <source>
        <dbReference type="ARBA" id="ARBA00022862"/>
    </source>
</evidence>
<dbReference type="Gene3D" id="3.40.30.10">
    <property type="entry name" value="Glutaredoxin"/>
    <property type="match status" value="1"/>
</dbReference>
<keyword evidence="6" id="KW-0560">Oxidoreductase</keyword>
<evidence type="ECO:0000256" key="13">
    <source>
        <dbReference type="PIRSR" id="PIRSR000239-1"/>
    </source>
</evidence>
<dbReference type="PANTHER" id="PTHR42801">
    <property type="entry name" value="THIOREDOXIN-DEPENDENT PEROXIDE REDUCTASE"/>
    <property type="match status" value="1"/>
</dbReference>
<dbReference type="PANTHER" id="PTHR42801:SF4">
    <property type="entry name" value="AHPC_TSA FAMILY PROTEIN"/>
    <property type="match status" value="1"/>
</dbReference>
<dbReference type="GO" id="GO:0045454">
    <property type="term" value="P:cell redox homeostasis"/>
    <property type="evidence" value="ECO:0007669"/>
    <property type="project" value="TreeGrafter"/>
</dbReference>
<gene>
    <name evidence="15" type="ORF">COB13_12680</name>
</gene>
<dbReference type="InterPro" id="IPR036249">
    <property type="entry name" value="Thioredoxin-like_sf"/>
</dbReference>
<dbReference type="GO" id="GO:0008379">
    <property type="term" value="F:thioredoxin peroxidase activity"/>
    <property type="evidence" value="ECO:0007669"/>
    <property type="project" value="TreeGrafter"/>
</dbReference>
<evidence type="ECO:0000256" key="6">
    <source>
        <dbReference type="ARBA" id="ARBA00023002"/>
    </source>
</evidence>
<dbReference type="EC" id="1.11.1.24" evidence="3"/>
<evidence type="ECO:0000256" key="10">
    <source>
        <dbReference type="ARBA" id="ARBA00038489"/>
    </source>
</evidence>
<reference evidence="15" key="2">
    <citation type="journal article" date="2018" name="ISME J.">
        <title>A dynamic microbial community with high functional redundancy inhabits the cold, oxic subseafloor aquifer.</title>
        <authorList>
            <person name="Tully B.J."/>
            <person name="Wheat C.G."/>
            <person name="Glazer B.T."/>
            <person name="Huber J.A."/>
        </authorList>
    </citation>
    <scope>NUCLEOTIDE SEQUENCE</scope>
    <source>
        <strain evidence="15">NORP83</strain>
    </source>
</reference>
<dbReference type="InterPro" id="IPR000866">
    <property type="entry name" value="AhpC/TSA"/>
</dbReference>
<evidence type="ECO:0000256" key="2">
    <source>
        <dbReference type="ARBA" id="ARBA00011245"/>
    </source>
</evidence>
<name>A0A2A4YVR0_9PROT</name>
<evidence type="ECO:0000259" key="14">
    <source>
        <dbReference type="PROSITE" id="PS51352"/>
    </source>
</evidence>
<dbReference type="GO" id="GO:0005737">
    <property type="term" value="C:cytoplasm"/>
    <property type="evidence" value="ECO:0007669"/>
    <property type="project" value="TreeGrafter"/>
</dbReference>
<keyword evidence="4 15" id="KW-0575">Peroxidase</keyword>
<comment type="caution">
    <text evidence="15">The sequence shown here is derived from an EMBL/GenBank/DDBJ whole genome shotgun (WGS) entry which is preliminary data.</text>
</comment>